<evidence type="ECO:0000313" key="1">
    <source>
        <dbReference type="EMBL" id="ELP34806.1"/>
    </source>
</evidence>
<name>L7CP12_RHOBT</name>
<comment type="caution">
    <text evidence="1">The sequence shown here is derived from an EMBL/GenBank/DDBJ whole genome shotgun (WGS) entry which is preliminary data.</text>
</comment>
<dbReference type="EMBL" id="AMWG01000023">
    <property type="protein sequence ID" value="ELP34806.1"/>
    <property type="molecule type" value="Genomic_DNA"/>
</dbReference>
<dbReference type="Proteomes" id="UP000010959">
    <property type="component" value="Unassembled WGS sequence"/>
</dbReference>
<accession>L7CP12</accession>
<sequence length="45" mass="4705">MSQASCRGRTTDCQNAWVGARSDGLSKSVKVNRPCTDGLGSPSYG</sequence>
<reference evidence="1 2" key="1">
    <citation type="journal article" date="2013" name="Mar. Genomics">
        <title>Expression of sulfatases in Rhodopirellula baltica and the diversity of sulfatases in the genus Rhodopirellula.</title>
        <authorList>
            <person name="Wegner C.E."/>
            <person name="Richter-Heitmann T."/>
            <person name="Klindworth A."/>
            <person name="Klockow C."/>
            <person name="Richter M."/>
            <person name="Achstetter T."/>
            <person name="Glockner F.O."/>
            <person name="Harder J."/>
        </authorList>
    </citation>
    <scope>NUCLEOTIDE SEQUENCE [LARGE SCALE GENOMIC DNA]</scope>
    <source>
        <strain evidence="1 2">SWK14</strain>
    </source>
</reference>
<dbReference type="AlphaFoldDB" id="L7CP12"/>
<gene>
    <name evidence="1" type="ORF">RBSWK_01313</name>
</gene>
<proteinExistence type="predicted"/>
<protein>
    <submittedName>
        <fullName evidence="1">Uncharacterized protein</fullName>
    </submittedName>
</protein>
<organism evidence="1 2">
    <name type="scientific">Rhodopirellula baltica SWK14</name>
    <dbReference type="NCBI Taxonomy" id="993516"/>
    <lineage>
        <taxon>Bacteria</taxon>
        <taxon>Pseudomonadati</taxon>
        <taxon>Planctomycetota</taxon>
        <taxon>Planctomycetia</taxon>
        <taxon>Pirellulales</taxon>
        <taxon>Pirellulaceae</taxon>
        <taxon>Rhodopirellula</taxon>
    </lineage>
</organism>
<evidence type="ECO:0000313" key="2">
    <source>
        <dbReference type="Proteomes" id="UP000010959"/>
    </source>
</evidence>